<evidence type="ECO:0000256" key="8">
    <source>
        <dbReference type="RuleBase" id="RU000320"/>
    </source>
</evidence>
<dbReference type="GO" id="GO:0005886">
    <property type="term" value="C:plasma membrane"/>
    <property type="evidence" value="ECO:0007669"/>
    <property type="project" value="UniProtKB-SubCell"/>
</dbReference>
<sequence length="495" mass="54686">MSNLLVVPFLLPMVVGAVLIFFAKHHRLQRIIAGLTGIALFVFSIYLTYRVYQSPEQMIHLEVGDWRAPFGIVLVGDMLSILMVLMASFVGLVCLFYGFKTIHIERERYYFYSFFFFLLTGVNGAFLTGDLFNLFVFFEVTLISSYVLISHGGKKFQLRESFKYVVMNMVASAFFLVAVAYLYAITGTLNMADLGDRVAMLDQQGIINVIAIIFLFVFGAKGALFPLYYWLPKSYYGPPAVITALFGALLTKVGLYSLIRTFTLIFNQNPAFTHTIILVLAGATMIFGVLGALSKFDIKSIIIYQIISQVGFMIMGLGVFSADAIAGSIYYITHDMVVKVALFFIAGIIIQLTGTADIRKMGGLLKKYPLLGWSFFIAAMSLVGIPPLSGFFGKFSLIVSSVGEGQYVIVGVALVVSLLNLFSMLRIFMNVFWGEETDITFALSNEQVNGLLRTVIPLIAVTIALGLGAEPAFQYVSAAADQLMNPTHYIDVILP</sequence>
<dbReference type="PANTHER" id="PTHR42703:SF1">
    <property type="entry name" value="NA(+)_H(+) ANTIPORTER SUBUNIT D1"/>
    <property type="match status" value="1"/>
</dbReference>
<feature type="transmembrane region" description="Helical" evidence="9">
    <location>
        <begin position="31"/>
        <end position="52"/>
    </location>
</feature>
<dbReference type="PRINTS" id="PR01437">
    <property type="entry name" value="NUOXDRDTASE4"/>
</dbReference>
<dbReference type="GO" id="GO:0015297">
    <property type="term" value="F:antiporter activity"/>
    <property type="evidence" value="ECO:0007669"/>
    <property type="project" value="UniProtKB-KW"/>
</dbReference>
<organism evidence="11 12">
    <name type="scientific">Paraliobacillus ryukyuensis</name>
    <dbReference type="NCBI Taxonomy" id="200904"/>
    <lineage>
        <taxon>Bacteria</taxon>
        <taxon>Bacillati</taxon>
        <taxon>Bacillota</taxon>
        <taxon>Bacilli</taxon>
        <taxon>Bacillales</taxon>
        <taxon>Bacillaceae</taxon>
        <taxon>Paraliobacillus</taxon>
    </lineage>
</organism>
<evidence type="ECO:0000259" key="10">
    <source>
        <dbReference type="Pfam" id="PF00361"/>
    </source>
</evidence>
<evidence type="ECO:0000256" key="5">
    <source>
        <dbReference type="ARBA" id="ARBA00022692"/>
    </source>
</evidence>
<evidence type="ECO:0000256" key="7">
    <source>
        <dbReference type="ARBA" id="ARBA00023136"/>
    </source>
</evidence>
<accession>A0A366DWY7</accession>
<protein>
    <submittedName>
        <fullName evidence="11">Multisubunit sodium/proton antiporter MrpD subunit</fullName>
    </submittedName>
</protein>
<keyword evidence="5 8" id="KW-0812">Transmembrane</keyword>
<dbReference type="InterPro" id="IPR001750">
    <property type="entry name" value="ND/Mrp_TM"/>
</dbReference>
<feature type="transmembrane region" description="Helical" evidence="9">
    <location>
        <begin position="240"/>
        <end position="259"/>
    </location>
</feature>
<dbReference type="PANTHER" id="PTHR42703">
    <property type="entry name" value="NADH DEHYDROGENASE"/>
    <property type="match status" value="1"/>
</dbReference>
<dbReference type="OrthoDB" id="9811718at2"/>
<dbReference type="InterPro" id="IPR050586">
    <property type="entry name" value="CPA3_Na-H_Antiporter_D"/>
</dbReference>
<dbReference type="NCBIfam" id="NF005818">
    <property type="entry name" value="PRK07691.1"/>
    <property type="match status" value="1"/>
</dbReference>
<feature type="domain" description="NADH:quinone oxidoreductase/Mrp antiporter transmembrane" evidence="10">
    <location>
        <begin position="129"/>
        <end position="418"/>
    </location>
</feature>
<evidence type="ECO:0000313" key="11">
    <source>
        <dbReference type="EMBL" id="RBO94603.1"/>
    </source>
</evidence>
<proteinExistence type="inferred from homology"/>
<dbReference type="STRING" id="200904.GCA_900168775_01334"/>
<feature type="transmembrane region" description="Helical" evidence="9">
    <location>
        <begin position="205"/>
        <end position="228"/>
    </location>
</feature>
<feature type="transmembrane region" description="Helical" evidence="9">
    <location>
        <begin position="338"/>
        <end position="358"/>
    </location>
</feature>
<feature type="transmembrane region" description="Helical" evidence="9">
    <location>
        <begin position="408"/>
        <end position="429"/>
    </location>
</feature>
<feature type="transmembrane region" description="Helical" evidence="9">
    <location>
        <begin position="370"/>
        <end position="388"/>
    </location>
</feature>
<keyword evidence="4" id="KW-1003">Cell membrane</keyword>
<name>A0A366DWY7_9BACI</name>
<comment type="similarity">
    <text evidence="2">Belongs to the CPA3 antiporters (TC 2.A.63) subunit D family.</text>
</comment>
<keyword evidence="7 9" id="KW-0472">Membrane</keyword>
<evidence type="ECO:0000256" key="9">
    <source>
        <dbReference type="SAM" id="Phobius"/>
    </source>
</evidence>
<keyword evidence="3" id="KW-0813">Transport</keyword>
<dbReference type="EMBL" id="QNRI01000010">
    <property type="protein sequence ID" value="RBO94603.1"/>
    <property type="molecule type" value="Genomic_DNA"/>
</dbReference>
<dbReference type="Proteomes" id="UP000252254">
    <property type="component" value="Unassembled WGS sequence"/>
</dbReference>
<evidence type="ECO:0000313" key="12">
    <source>
        <dbReference type="Proteomes" id="UP000252254"/>
    </source>
</evidence>
<comment type="caution">
    <text evidence="11">The sequence shown here is derived from an EMBL/GenBank/DDBJ whole genome shotgun (WGS) entry which is preliminary data.</text>
</comment>
<gene>
    <name evidence="11" type="ORF">DES48_11090</name>
</gene>
<feature type="transmembrane region" description="Helical" evidence="9">
    <location>
        <begin position="6"/>
        <end position="24"/>
    </location>
</feature>
<feature type="transmembrane region" description="Helical" evidence="9">
    <location>
        <begin position="450"/>
        <end position="469"/>
    </location>
</feature>
<keyword evidence="6 9" id="KW-1133">Transmembrane helix</keyword>
<comment type="subcellular location">
    <subcellularLocation>
        <location evidence="1">Cell membrane</location>
        <topology evidence="1">Multi-pass membrane protein</topology>
    </subcellularLocation>
    <subcellularLocation>
        <location evidence="8">Membrane</location>
        <topology evidence="8">Multi-pass membrane protein</topology>
    </subcellularLocation>
</comment>
<feature type="transmembrane region" description="Helical" evidence="9">
    <location>
        <begin position="271"/>
        <end position="294"/>
    </location>
</feature>
<feature type="transmembrane region" description="Helical" evidence="9">
    <location>
        <begin position="306"/>
        <end position="332"/>
    </location>
</feature>
<dbReference type="AlphaFoldDB" id="A0A366DWY7"/>
<dbReference type="RefSeq" id="WP_113869819.1">
    <property type="nucleotide sequence ID" value="NZ_BAABQN010000009.1"/>
</dbReference>
<keyword evidence="12" id="KW-1185">Reference proteome</keyword>
<evidence type="ECO:0000256" key="3">
    <source>
        <dbReference type="ARBA" id="ARBA00022449"/>
    </source>
</evidence>
<dbReference type="GO" id="GO:0008137">
    <property type="term" value="F:NADH dehydrogenase (ubiquinone) activity"/>
    <property type="evidence" value="ECO:0007669"/>
    <property type="project" value="InterPro"/>
</dbReference>
<feature type="transmembrane region" description="Helical" evidence="9">
    <location>
        <begin position="109"/>
        <end position="126"/>
    </location>
</feature>
<dbReference type="NCBIfam" id="NF009306">
    <property type="entry name" value="PRK12663.1"/>
    <property type="match status" value="1"/>
</dbReference>
<feature type="transmembrane region" description="Helical" evidence="9">
    <location>
        <begin position="72"/>
        <end position="97"/>
    </location>
</feature>
<evidence type="ECO:0000256" key="6">
    <source>
        <dbReference type="ARBA" id="ARBA00022989"/>
    </source>
</evidence>
<feature type="transmembrane region" description="Helical" evidence="9">
    <location>
        <begin position="161"/>
        <end position="185"/>
    </location>
</feature>
<dbReference type="InterPro" id="IPR003918">
    <property type="entry name" value="NADH_UbQ_OxRdtase"/>
</dbReference>
<reference evidence="11 12" key="1">
    <citation type="submission" date="2018-06" db="EMBL/GenBank/DDBJ databases">
        <title>Genomic Encyclopedia of Type Strains, Phase IV (KMG-IV): sequencing the most valuable type-strain genomes for metagenomic binning, comparative biology and taxonomic classification.</title>
        <authorList>
            <person name="Goeker M."/>
        </authorList>
    </citation>
    <scope>NUCLEOTIDE SEQUENCE [LARGE SCALE GENOMIC DNA]</scope>
    <source>
        <strain evidence="11 12">DSM 15140</strain>
    </source>
</reference>
<evidence type="ECO:0000256" key="1">
    <source>
        <dbReference type="ARBA" id="ARBA00004651"/>
    </source>
</evidence>
<dbReference type="GO" id="GO:0042773">
    <property type="term" value="P:ATP synthesis coupled electron transport"/>
    <property type="evidence" value="ECO:0007669"/>
    <property type="project" value="InterPro"/>
</dbReference>
<keyword evidence="3" id="KW-0050">Antiport</keyword>
<dbReference type="Pfam" id="PF00361">
    <property type="entry name" value="Proton_antipo_M"/>
    <property type="match status" value="1"/>
</dbReference>
<evidence type="ECO:0000256" key="4">
    <source>
        <dbReference type="ARBA" id="ARBA00022475"/>
    </source>
</evidence>
<feature type="transmembrane region" description="Helical" evidence="9">
    <location>
        <begin position="132"/>
        <end position="149"/>
    </location>
</feature>
<evidence type="ECO:0000256" key="2">
    <source>
        <dbReference type="ARBA" id="ARBA00005346"/>
    </source>
</evidence>